<accession>A0A9J9UA11</accession>
<dbReference type="KEGG" id="dia:Dtpsy_0648"/>
<protein>
    <recommendedName>
        <fullName evidence="4">General secretion pathway M protein</fullName>
    </recommendedName>
</protein>
<gene>
    <name evidence="2" type="ordered locus">Dtpsy_0648</name>
</gene>
<reference evidence="2 3" key="1">
    <citation type="journal article" date="2010" name="J. Bacteriol.">
        <title>Completed genome sequence of the anaerobic iron-oxidizing bacterium Acidovorax ebreus strain TPSY.</title>
        <authorList>
            <person name="Byrne-Bailey K.G."/>
            <person name="Weber K.A."/>
            <person name="Chair A.H."/>
            <person name="Bose S."/>
            <person name="Knox T."/>
            <person name="Spanbauer T.L."/>
            <person name="Chertkov O."/>
            <person name="Coates J.D."/>
        </authorList>
    </citation>
    <scope>NUCLEOTIDE SEQUENCE [LARGE SCALE GENOMIC DNA]</scope>
    <source>
        <strain evidence="2 3">TPSY</strain>
    </source>
</reference>
<dbReference type="GO" id="GO:0015627">
    <property type="term" value="C:type II protein secretion system complex"/>
    <property type="evidence" value="ECO:0007669"/>
    <property type="project" value="InterPro"/>
</dbReference>
<evidence type="ECO:0000313" key="3">
    <source>
        <dbReference type="Proteomes" id="UP000000450"/>
    </source>
</evidence>
<name>A0A9J9UA11_ACIET</name>
<keyword evidence="3" id="KW-1185">Reference proteome</keyword>
<proteinExistence type="predicted"/>
<dbReference type="GO" id="GO:0015628">
    <property type="term" value="P:protein secretion by the type II secretion system"/>
    <property type="evidence" value="ECO:0007669"/>
    <property type="project" value="InterPro"/>
</dbReference>
<dbReference type="AlphaFoldDB" id="A0A9J9UA11"/>
<dbReference type="EMBL" id="CP001392">
    <property type="protein sequence ID" value="ACM32128.1"/>
    <property type="molecule type" value="Genomic_DNA"/>
</dbReference>
<keyword evidence="1" id="KW-1133">Transmembrane helix</keyword>
<evidence type="ECO:0000313" key="2">
    <source>
        <dbReference type="EMBL" id="ACM32128.1"/>
    </source>
</evidence>
<dbReference type="Proteomes" id="UP000000450">
    <property type="component" value="Chromosome"/>
</dbReference>
<evidence type="ECO:0000256" key="1">
    <source>
        <dbReference type="SAM" id="Phobius"/>
    </source>
</evidence>
<keyword evidence="1" id="KW-0812">Transmembrane</keyword>
<keyword evidence="1" id="KW-0472">Membrane</keyword>
<dbReference type="RefSeq" id="WP_012655655.1">
    <property type="nucleotide sequence ID" value="NC_011992.1"/>
</dbReference>
<dbReference type="Pfam" id="PF04612">
    <property type="entry name" value="T2SSM"/>
    <property type="match status" value="1"/>
</dbReference>
<evidence type="ECO:0008006" key="4">
    <source>
        <dbReference type="Google" id="ProtNLM"/>
    </source>
</evidence>
<sequence>MNTRPASTSPAPVPPALAALRAHWARMAPREQSLVLAAAAVVGLALLWWVLLAPALQQLRGSGARHAAVDAQLQRMQALQAEALQLKDAPRPPGGEALRTLQTTLTQQLGAAAQMNVAGDRATVTLKGAPAEALAQWLNQARSTARAVPLEARLVHSAAPANAAAGAVRWDGTLVLALPPQ</sequence>
<feature type="transmembrane region" description="Helical" evidence="1">
    <location>
        <begin position="34"/>
        <end position="56"/>
    </location>
</feature>
<dbReference type="InterPro" id="IPR007690">
    <property type="entry name" value="T2SS_GspM"/>
</dbReference>
<organism evidence="2 3">
    <name type="scientific">Acidovorax ebreus (strain TPSY)</name>
    <name type="common">Diaphorobacter sp. (strain TPSY)</name>
    <dbReference type="NCBI Taxonomy" id="535289"/>
    <lineage>
        <taxon>Bacteria</taxon>
        <taxon>Pseudomonadati</taxon>
        <taxon>Pseudomonadota</taxon>
        <taxon>Betaproteobacteria</taxon>
        <taxon>Burkholderiales</taxon>
        <taxon>Comamonadaceae</taxon>
        <taxon>Diaphorobacter</taxon>
    </lineage>
</organism>